<gene>
    <name evidence="1" type="ORF">UY92_C0014G0063</name>
</gene>
<sequence length="39" mass="4267">MREFPPFRLKQRLVFTAPKLALAGSDIGAVKISLCFGST</sequence>
<reference evidence="1 2" key="1">
    <citation type="journal article" date="2015" name="Nature">
        <title>rRNA introns, odd ribosomes, and small enigmatic genomes across a large radiation of phyla.</title>
        <authorList>
            <person name="Brown C.T."/>
            <person name="Hug L.A."/>
            <person name="Thomas B.C."/>
            <person name="Sharon I."/>
            <person name="Castelle C.J."/>
            <person name="Singh A."/>
            <person name="Wilkins M.J."/>
            <person name="Williams K.H."/>
            <person name="Banfield J.F."/>
        </authorList>
    </citation>
    <scope>NUCLEOTIDE SEQUENCE [LARGE SCALE GENOMIC DNA]</scope>
</reference>
<dbReference type="AlphaFoldDB" id="A0A0G1YE29"/>
<name>A0A0G1YE29_9BACT</name>
<proteinExistence type="predicted"/>
<dbReference type="Proteomes" id="UP000033870">
    <property type="component" value="Unassembled WGS sequence"/>
</dbReference>
<protein>
    <submittedName>
        <fullName evidence="1">Uncharacterized protein</fullName>
    </submittedName>
</protein>
<comment type="caution">
    <text evidence="1">The sequence shown here is derived from an EMBL/GenBank/DDBJ whole genome shotgun (WGS) entry which is preliminary data.</text>
</comment>
<evidence type="ECO:0000313" key="2">
    <source>
        <dbReference type="Proteomes" id="UP000033870"/>
    </source>
</evidence>
<evidence type="ECO:0000313" key="1">
    <source>
        <dbReference type="EMBL" id="KKW41738.1"/>
    </source>
</evidence>
<organism evidence="1 2">
    <name type="scientific">Candidatus Magasanikbacteria bacterium GW2011_GWA2_56_11</name>
    <dbReference type="NCBI Taxonomy" id="1619044"/>
    <lineage>
        <taxon>Bacteria</taxon>
        <taxon>Candidatus Magasanikiibacteriota</taxon>
    </lineage>
</organism>
<dbReference type="STRING" id="1619044.UY92_C0014G0063"/>
<dbReference type="EMBL" id="LCRX01000014">
    <property type="protein sequence ID" value="KKW41738.1"/>
    <property type="molecule type" value="Genomic_DNA"/>
</dbReference>
<accession>A0A0G1YE29</accession>